<protein>
    <submittedName>
        <fullName evidence="2">Uncharacterized protein</fullName>
    </submittedName>
</protein>
<dbReference type="AlphaFoldDB" id="A0A3D9Z369"/>
<name>A0A3D9Z369_9HYPH</name>
<dbReference type="OrthoDB" id="8410638at2"/>
<dbReference type="Proteomes" id="UP000256900">
    <property type="component" value="Unassembled WGS sequence"/>
</dbReference>
<accession>A0A3D9Z369</accession>
<evidence type="ECO:0000313" key="3">
    <source>
        <dbReference type="Proteomes" id="UP000256900"/>
    </source>
</evidence>
<dbReference type="EMBL" id="QUMO01000001">
    <property type="protein sequence ID" value="REF89613.1"/>
    <property type="molecule type" value="Genomic_DNA"/>
</dbReference>
<proteinExistence type="predicted"/>
<feature type="compositionally biased region" description="Acidic residues" evidence="1">
    <location>
        <begin position="130"/>
        <end position="149"/>
    </location>
</feature>
<dbReference type="RefSeq" id="WP_115835360.1">
    <property type="nucleotide sequence ID" value="NZ_CP025086.1"/>
</dbReference>
<evidence type="ECO:0000313" key="2">
    <source>
        <dbReference type="EMBL" id="REF89613.1"/>
    </source>
</evidence>
<evidence type="ECO:0000256" key="1">
    <source>
        <dbReference type="SAM" id="MobiDB-lite"/>
    </source>
</evidence>
<gene>
    <name evidence="2" type="ORF">DES32_0840</name>
</gene>
<comment type="caution">
    <text evidence="2">The sequence shown here is derived from an EMBL/GenBank/DDBJ whole genome shotgun (WGS) entry which is preliminary data.</text>
</comment>
<sequence>MSLPDVVAWRIARAVDDAVSGLLSPDGKISKDEADRRKSVAQARMAEVDLDERLRAVVLVADANENMSDFAQALRAGLNNVAVKCAGRASLMNSPHDIRQLIEDEINRAMRVAQQLLNEKWAMTCRGEPPDDDAGAEADIGEEQLETDE</sequence>
<reference evidence="2 3" key="1">
    <citation type="submission" date="2018-08" db="EMBL/GenBank/DDBJ databases">
        <title>Genomic Encyclopedia of Type Strains, Phase IV (KMG-IV): sequencing the most valuable type-strain genomes for metagenomic binning, comparative biology and taxonomic classification.</title>
        <authorList>
            <person name="Goeker M."/>
        </authorList>
    </citation>
    <scope>NUCLEOTIDE SEQUENCE [LARGE SCALE GENOMIC DNA]</scope>
    <source>
        <strain evidence="2 3">BW863</strain>
    </source>
</reference>
<keyword evidence="3" id="KW-1185">Reference proteome</keyword>
<feature type="region of interest" description="Disordered" evidence="1">
    <location>
        <begin position="124"/>
        <end position="149"/>
    </location>
</feature>
<organism evidence="2 3">
    <name type="scientific">Methylovirgula ligni</name>
    <dbReference type="NCBI Taxonomy" id="569860"/>
    <lineage>
        <taxon>Bacteria</taxon>
        <taxon>Pseudomonadati</taxon>
        <taxon>Pseudomonadota</taxon>
        <taxon>Alphaproteobacteria</taxon>
        <taxon>Hyphomicrobiales</taxon>
        <taxon>Beijerinckiaceae</taxon>
        <taxon>Methylovirgula</taxon>
    </lineage>
</organism>